<evidence type="ECO:0000313" key="5">
    <source>
        <dbReference type="EnsemblMetazoa" id="GBRI029938-PA"/>
    </source>
</evidence>
<evidence type="ECO:0000256" key="3">
    <source>
        <dbReference type="SAM" id="MobiDB-lite"/>
    </source>
</evidence>
<dbReference type="GO" id="GO:0019894">
    <property type="term" value="F:kinesin binding"/>
    <property type="evidence" value="ECO:0007669"/>
    <property type="project" value="TreeGrafter"/>
</dbReference>
<dbReference type="VEuPathDB" id="VectorBase:GBRI029938"/>
<feature type="region of interest" description="Disordered" evidence="3">
    <location>
        <begin position="833"/>
        <end position="868"/>
    </location>
</feature>
<dbReference type="Gene3D" id="2.30.29.30">
    <property type="entry name" value="Pleckstrin-homology domain (PH domain)/Phosphotyrosine-binding domain (PTB)"/>
    <property type="match status" value="1"/>
</dbReference>
<dbReference type="PANTHER" id="PTHR46556:SF1">
    <property type="entry name" value="PLECKSTRIN HOMOLOGY DOMAIN-CONTAINING FAMILY M MEMBER 2"/>
    <property type="match status" value="1"/>
</dbReference>
<dbReference type="InterPro" id="IPR053015">
    <property type="entry name" value="PH_domain-containing_M2"/>
</dbReference>
<reference evidence="5" key="2">
    <citation type="submission" date="2020-05" db="UniProtKB">
        <authorList>
            <consortium name="EnsemblMetazoa"/>
        </authorList>
    </citation>
    <scope>IDENTIFICATION</scope>
    <source>
        <strain evidence="5">IAEA</strain>
    </source>
</reference>
<dbReference type="PROSITE" id="PS50003">
    <property type="entry name" value="PH_DOMAIN"/>
    <property type="match status" value="1"/>
</dbReference>
<sequence>MESPLFAAKNMESKQSPTPPAFLLKRVDGMNSSVIIANVSNVDKMSASIQSGTLDDTTPSDSGVQMLDSESSELMIESITSQTGFEFEDSKCITVATEKTKTSLIASAAEEEISVIDSNSNVTAISAVSAAAAAVGIEEAMTTSQISTFGDTTENIVYRRKVRKTPSVAKAPKKRVSFHEDILKNTRTDNIHIEHGFITYKAGIRKMNQQIGGAGRYSWCSEGDKTEPTELPQNGDEEDAQDGNLTNGRRRIVYRNACSDVLDYGNSDVYDMNDDSCLQYDNSGVFEYTTATDNNMAKASTTTVASNVKKNLNPELYKCSCSSSNSSLDSDENDKNSNNCQQYEQAKSSSCDCIGVSNNNNNNNNNNFIGENCYYSEPNIGTNESPPRPKSVWNKEKKPKSSCLKKTKFCTDVIHEQDLSNKVKKFNVHDVNQLLDNSSKMIFGSLKSIFTMPLPERGVPEGSEDLQSVIECVPELEQTPEHQKNEFNIKQPIPDSPPLKMKPFLSKSLDGSKQQQPVKKFVHNVDEQLRRRNEEELYAPTRNNSNESQTDKHNTPPQLKRQFEFDNDNDVVNSLDTNSLSVDAVVAAAAGAAGAGAGAAGAAAAAPAAAADPDQTPFRNKFIINCESTVFEHTGVSYTYESSSSSFNDLVSMEDSCSSIADLIEKDTPFAQPEPDQLRNAFMSAPIAKTFSNFFRSFKDAGKDKSSGTKALKMPRKWQTNAQPLAISSTPCKFPKISSTTSDIASIIDNTSSSINQVVQQTTKSNSSLTTSGIASGSVSTTSGSCNQRESLAIGCDLRVNNMEKQSRHIASPLKKRLSASGSNLLIQQNAPQRYGVSAPQPDPTLLSPDLFSHYNNARGGSGRDSKSTILSEEFDDILTVTTDTDKNENDIIIVDYPEVNDRQSNGDYINLLKPPQPPAKTSLINRFLRNVTQKKILESSIKRNNFFAHKLKTGQKLFTGNLYVKGARPRNLELIEDLNAEIAMEIEMSGVNSPRRELTNLESDLPGDLSRFELGIGEISVDVFIGSNLNFLLNTSEILMKAFKLYTGYSKEGYMTPVLVFLTDKTLYVTDLVRNRLCSKFILAYKDLDVILTGPYGNTVLLSNSTRDMQQVLLAGGPYSADSLVANLELCARRHGSILPAVGQLTLNHLVPLQDFVRANSCVGRNDSWMYYAVINVPGSSLGEGGEQEPLGPHAKGFLMHRRTRDHISTSKHHLWNPGYFLLKAGVLYMFNDSTQKIPSWAMALAECQGARRAVKAGRPHCFEIMLKDKMLLQLAAPDEYVASEWLQALLQSASGLFEMQEKHKTLGCTLVVTKNHLITLREDFSAPLKQFNKKMESNTAHEAITNSSAVINNSKFEEDLPHFMPDNTGSLLSSAMSTPTRGTLRSCSSINSTPTKLSQFSRSTITYNTTTLGSSSLASNATTNSTISTTTATFSKQAQPETREEKISMNSVYGKNSGLEILTCADIKEMIGIKIPSHNDTWWCVLEFSCQEVRECSDDLVIFFASSAEMQRFLRLLEQLWQAKNNDLFPITVLDEDDLVAEQCTTLYMEINRSWEPLLSAALGYPL</sequence>
<dbReference type="InterPro" id="IPR001849">
    <property type="entry name" value="PH_domain"/>
</dbReference>
<evidence type="ECO:0000256" key="1">
    <source>
        <dbReference type="ARBA" id="ARBA00004496"/>
    </source>
</evidence>
<feature type="compositionally biased region" description="Basic and acidic residues" evidence="3">
    <location>
        <begin position="523"/>
        <end position="535"/>
    </location>
</feature>
<dbReference type="InterPro" id="IPR011993">
    <property type="entry name" value="PH-like_dom_sf"/>
</dbReference>
<keyword evidence="6" id="KW-1185">Reference proteome</keyword>
<evidence type="ECO:0000256" key="2">
    <source>
        <dbReference type="ARBA" id="ARBA00022490"/>
    </source>
</evidence>
<protein>
    <submittedName>
        <fullName evidence="5">PH domain-containing protein</fullName>
    </submittedName>
</protein>
<evidence type="ECO:0000313" key="6">
    <source>
        <dbReference type="Proteomes" id="UP000091820"/>
    </source>
</evidence>
<dbReference type="Pfam" id="PF23142">
    <property type="entry name" value="PH_PLEKHM2"/>
    <property type="match status" value="1"/>
</dbReference>
<feature type="region of interest" description="Disordered" evidence="3">
    <location>
        <begin position="763"/>
        <end position="786"/>
    </location>
</feature>
<dbReference type="GO" id="GO:0032418">
    <property type="term" value="P:lysosome localization"/>
    <property type="evidence" value="ECO:0007669"/>
    <property type="project" value="TreeGrafter"/>
</dbReference>
<evidence type="ECO:0000259" key="4">
    <source>
        <dbReference type="PROSITE" id="PS50003"/>
    </source>
</evidence>
<dbReference type="GO" id="GO:0007030">
    <property type="term" value="P:Golgi organization"/>
    <property type="evidence" value="ECO:0007669"/>
    <property type="project" value="TreeGrafter"/>
</dbReference>
<proteinExistence type="predicted"/>
<accession>A0A1A9WRX8</accession>
<dbReference type="GO" id="GO:0032880">
    <property type="term" value="P:regulation of protein localization"/>
    <property type="evidence" value="ECO:0007669"/>
    <property type="project" value="TreeGrafter"/>
</dbReference>
<organism evidence="5 6">
    <name type="scientific">Glossina brevipalpis</name>
    <dbReference type="NCBI Taxonomy" id="37001"/>
    <lineage>
        <taxon>Eukaryota</taxon>
        <taxon>Metazoa</taxon>
        <taxon>Ecdysozoa</taxon>
        <taxon>Arthropoda</taxon>
        <taxon>Hexapoda</taxon>
        <taxon>Insecta</taxon>
        <taxon>Pterygota</taxon>
        <taxon>Neoptera</taxon>
        <taxon>Endopterygota</taxon>
        <taxon>Diptera</taxon>
        <taxon>Brachycera</taxon>
        <taxon>Muscomorpha</taxon>
        <taxon>Hippoboscoidea</taxon>
        <taxon>Glossinidae</taxon>
        <taxon>Glossina</taxon>
    </lineage>
</organism>
<dbReference type="InterPro" id="IPR057288">
    <property type="entry name" value="PH_PLEKHM2"/>
</dbReference>
<feature type="domain" description="PH" evidence="4">
    <location>
        <begin position="1193"/>
        <end position="1296"/>
    </location>
</feature>
<dbReference type="GO" id="GO:0010008">
    <property type="term" value="C:endosome membrane"/>
    <property type="evidence" value="ECO:0007669"/>
    <property type="project" value="TreeGrafter"/>
</dbReference>
<keyword evidence="2" id="KW-0963">Cytoplasm</keyword>
<feature type="region of interest" description="Disordered" evidence="3">
    <location>
        <begin position="477"/>
        <end position="561"/>
    </location>
</feature>
<dbReference type="SUPFAM" id="SSF50729">
    <property type="entry name" value="PH domain-like"/>
    <property type="match status" value="1"/>
</dbReference>
<dbReference type="Pfam" id="PF00169">
    <property type="entry name" value="PH"/>
    <property type="match status" value="1"/>
</dbReference>
<dbReference type="SMART" id="SM00233">
    <property type="entry name" value="PH"/>
    <property type="match status" value="1"/>
</dbReference>
<reference evidence="6" key="1">
    <citation type="submission" date="2014-03" db="EMBL/GenBank/DDBJ databases">
        <authorList>
            <person name="Aksoy S."/>
            <person name="Warren W."/>
            <person name="Wilson R.K."/>
        </authorList>
    </citation>
    <scope>NUCLEOTIDE SEQUENCE [LARGE SCALE GENOMIC DNA]</scope>
    <source>
        <strain evidence="6">IAEA</strain>
    </source>
</reference>
<dbReference type="CDD" id="cd13309">
    <property type="entry name" value="PH_SKIP"/>
    <property type="match status" value="1"/>
</dbReference>
<dbReference type="Proteomes" id="UP000091820">
    <property type="component" value="Unassembled WGS sequence"/>
</dbReference>
<comment type="subcellular location">
    <subcellularLocation>
        <location evidence="1">Cytoplasm</location>
    </subcellularLocation>
</comment>
<feature type="region of interest" description="Disordered" evidence="3">
    <location>
        <begin position="222"/>
        <end position="247"/>
    </location>
</feature>
<dbReference type="STRING" id="37001.A0A1A9WRX8"/>
<dbReference type="EnsemblMetazoa" id="GBRI029938-RA">
    <property type="protein sequence ID" value="GBRI029938-PA"/>
    <property type="gene ID" value="GBRI029938"/>
</dbReference>
<dbReference type="PANTHER" id="PTHR46556">
    <property type="entry name" value="PLECKSTRIN HOMOLOGY DOMAIN-CONTAINING FAMILY M MEMBER 2"/>
    <property type="match status" value="1"/>
</dbReference>
<name>A0A1A9WRX8_9MUSC</name>